<gene>
    <name evidence="11" type="ORF">OBRU01_07460</name>
</gene>
<dbReference type="InterPro" id="IPR008753">
    <property type="entry name" value="Peptidase_M13_N"/>
</dbReference>
<comment type="similarity">
    <text evidence="3">Belongs to the peptidase M13 family.</text>
</comment>
<dbReference type="GO" id="GO:0005886">
    <property type="term" value="C:plasma membrane"/>
    <property type="evidence" value="ECO:0007669"/>
    <property type="project" value="UniProtKB-SubCell"/>
</dbReference>
<dbReference type="InterPro" id="IPR000718">
    <property type="entry name" value="Peptidase_M13"/>
</dbReference>
<evidence type="ECO:0000256" key="3">
    <source>
        <dbReference type="ARBA" id="ARBA00007357"/>
    </source>
</evidence>
<evidence type="ECO:0000259" key="9">
    <source>
        <dbReference type="Pfam" id="PF01431"/>
    </source>
</evidence>
<dbReference type="PANTHER" id="PTHR11733:SF133">
    <property type="entry name" value="PHOSPHATE-REGULATING NEUTRAL ENDOPEPTIDASE PHEX"/>
    <property type="match status" value="1"/>
</dbReference>
<dbReference type="Pfam" id="PF01431">
    <property type="entry name" value="Peptidase_M13"/>
    <property type="match status" value="1"/>
</dbReference>
<dbReference type="EMBL" id="JTDY01001984">
    <property type="protein sequence ID" value="KOB72405.1"/>
    <property type="molecule type" value="Genomic_DNA"/>
</dbReference>
<proteinExistence type="inferred from homology"/>
<dbReference type="PANTHER" id="PTHR11733">
    <property type="entry name" value="ZINC METALLOPROTEASE FAMILY M13 NEPRILYSIN-RELATED"/>
    <property type="match status" value="1"/>
</dbReference>
<evidence type="ECO:0000256" key="8">
    <source>
        <dbReference type="ARBA" id="ARBA00023049"/>
    </source>
</evidence>
<keyword evidence="4" id="KW-0645">Protease</keyword>
<dbReference type="GO" id="GO:0046872">
    <property type="term" value="F:metal ion binding"/>
    <property type="evidence" value="ECO:0007669"/>
    <property type="project" value="UniProtKB-KW"/>
</dbReference>
<evidence type="ECO:0000313" key="11">
    <source>
        <dbReference type="EMBL" id="KOB72405.1"/>
    </source>
</evidence>
<feature type="domain" description="Peptidase M13 C-terminal" evidence="9">
    <location>
        <begin position="472"/>
        <end position="633"/>
    </location>
</feature>
<evidence type="ECO:0000256" key="7">
    <source>
        <dbReference type="ARBA" id="ARBA00022833"/>
    </source>
</evidence>
<dbReference type="InterPro" id="IPR042089">
    <property type="entry name" value="Peptidase_M13_dom_2"/>
</dbReference>
<evidence type="ECO:0000259" key="10">
    <source>
        <dbReference type="Pfam" id="PF05649"/>
    </source>
</evidence>
<keyword evidence="6" id="KW-0378">Hydrolase</keyword>
<dbReference type="InterPro" id="IPR018497">
    <property type="entry name" value="Peptidase_M13_C"/>
</dbReference>
<keyword evidence="5" id="KW-0479">Metal-binding</keyword>
<accession>A0A0L7LAG9</accession>
<dbReference type="SUPFAM" id="SSF55486">
    <property type="entry name" value="Metalloproteases ('zincins'), catalytic domain"/>
    <property type="match status" value="1"/>
</dbReference>
<dbReference type="Proteomes" id="UP000037510">
    <property type="component" value="Unassembled WGS sequence"/>
</dbReference>
<dbReference type="PROSITE" id="PS51885">
    <property type="entry name" value="NEPRILYSIN"/>
    <property type="match status" value="1"/>
</dbReference>
<keyword evidence="7" id="KW-0862">Zinc</keyword>
<protein>
    <submittedName>
        <fullName evidence="11">Uncharacterized protein</fullName>
    </submittedName>
</protein>
<dbReference type="Gene3D" id="3.40.390.10">
    <property type="entry name" value="Collagenase (Catalytic Domain)"/>
    <property type="match status" value="1"/>
</dbReference>
<dbReference type="Gene3D" id="1.10.1380.10">
    <property type="entry name" value="Neutral endopeptidase , domain2"/>
    <property type="match status" value="1"/>
</dbReference>
<evidence type="ECO:0000256" key="2">
    <source>
        <dbReference type="ARBA" id="ARBA00004401"/>
    </source>
</evidence>
<evidence type="ECO:0000256" key="5">
    <source>
        <dbReference type="ARBA" id="ARBA00022723"/>
    </source>
</evidence>
<comment type="cofactor">
    <cofactor evidence="1">
        <name>Zn(2+)</name>
        <dbReference type="ChEBI" id="CHEBI:29105"/>
    </cofactor>
</comment>
<dbReference type="CDD" id="cd08662">
    <property type="entry name" value="M13"/>
    <property type="match status" value="1"/>
</dbReference>
<sequence>MRLQHLPLLSSRIRDTLIDLPPHFSEKLDKRGLKPIFDVLASLGLPLFPTYINITEDFDYSTYNFDWLETVIKVKTQIGMDVIIGFDIFADPKNSSTYTLAMGTPETTNPFPSLQYKQKSHRHGHPRRFYESHKKYSNLNRDEHDFAGMMEVKDEERYNFLYAQLMKIFVSESKMFKDSKLTEAELDENIITAKDAYVSIKNDIYELETDNSTDSDEDYQNIPRFTVEELQTHTDINVENNNATISKLWKKYLEGIYNISDVILDLENDKILVSELDLKYLAQIAAYMAKTPPVLIELYIWIKVVEVMAVHTTSELRALFEKAYQLESSHYYSGSRSLQCANAVNDMLGMAVSYGIADPHFFNVTKPKIEIMLNELKNSLAHLVGQAKWMDDSTKLATYQKIIQMKSLIGFPDWLLEEGKLDEYYEGIEVQADRHLENMINIIQAMVKKGFNKYHGIHNITWATEPTEVNAYHTFQHNTIRRYFDKNGNALPWWTNETIGSFEDKTKCFVDQYSNYYLPELDKHVDGKKTLGENIADNGGVREALAALHMHLRKTGPERKLPGFEKFTSEQMFFLSYGNLWCGVSTSESLKSDLEDEHAPQQFRVTGTLQNEAAFAKAWKCAPGSFMNPANKCIIY</sequence>
<feature type="domain" description="Peptidase M13 N-terminal" evidence="10">
    <location>
        <begin position="26"/>
        <end position="412"/>
    </location>
</feature>
<comment type="caution">
    <text evidence="11">The sequence shown here is derived from an EMBL/GenBank/DDBJ whole genome shotgun (WGS) entry which is preliminary data.</text>
</comment>
<evidence type="ECO:0000256" key="6">
    <source>
        <dbReference type="ARBA" id="ARBA00022801"/>
    </source>
</evidence>
<dbReference type="Pfam" id="PF05649">
    <property type="entry name" value="Peptidase_M13_N"/>
    <property type="match status" value="1"/>
</dbReference>
<name>A0A0L7LAG9_OPEBR</name>
<keyword evidence="8" id="KW-0482">Metalloprotease</keyword>
<evidence type="ECO:0000256" key="4">
    <source>
        <dbReference type="ARBA" id="ARBA00022670"/>
    </source>
</evidence>
<reference evidence="11 12" key="1">
    <citation type="journal article" date="2015" name="Genome Biol. Evol.">
        <title>The genome of winter moth (Operophtera brumata) provides a genomic perspective on sexual dimorphism and phenology.</title>
        <authorList>
            <person name="Derks M.F."/>
            <person name="Smit S."/>
            <person name="Salis L."/>
            <person name="Schijlen E."/>
            <person name="Bossers A."/>
            <person name="Mateman C."/>
            <person name="Pijl A.S."/>
            <person name="de Ridder D."/>
            <person name="Groenen M.A."/>
            <person name="Visser M.E."/>
            <person name="Megens H.J."/>
        </authorList>
    </citation>
    <scope>NUCLEOTIDE SEQUENCE [LARGE SCALE GENOMIC DNA]</scope>
    <source>
        <strain evidence="11">WM2013NL</strain>
        <tissue evidence="11">Head and thorax</tissue>
    </source>
</reference>
<comment type="subcellular location">
    <subcellularLocation>
        <location evidence="2">Cell membrane</location>
        <topology evidence="2">Single-pass type II membrane protein</topology>
    </subcellularLocation>
</comment>
<evidence type="ECO:0000313" key="12">
    <source>
        <dbReference type="Proteomes" id="UP000037510"/>
    </source>
</evidence>
<dbReference type="GO" id="GO:0016485">
    <property type="term" value="P:protein processing"/>
    <property type="evidence" value="ECO:0007669"/>
    <property type="project" value="TreeGrafter"/>
</dbReference>
<organism evidence="11 12">
    <name type="scientific">Operophtera brumata</name>
    <name type="common">Winter moth</name>
    <name type="synonym">Phalaena brumata</name>
    <dbReference type="NCBI Taxonomy" id="104452"/>
    <lineage>
        <taxon>Eukaryota</taxon>
        <taxon>Metazoa</taxon>
        <taxon>Ecdysozoa</taxon>
        <taxon>Arthropoda</taxon>
        <taxon>Hexapoda</taxon>
        <taxon>Insecta</taxon>
        <taxon>Pterygota</taxon>
        <taxon>Neoptera</taxon>
        <taxon>Endopterygota</taxon>
        <taxon>Lepidoptera</taxon>
        <taxon>Glossata</taxon>
        <taxon>Ditrysia</taxon>
        <taxon>Geometroidea</taxon>
        <taxon>Geometridae</taxon>
        <taxon>Larentiinae</taxon>
        <taxon>Operophtera</taxon>
    </lineage>
</organism>
<evidence type="ECO:0000256" key="1">
    <source>
        <dbReference type="ARBA" id="ARBA00001947"/>
    </source>
</evidence>
<keyword evidence="12" id="KW-1185">Reference proteome</keyword>
<dbReference type="GO" id="GO:0004222">
    <property type="term" value="F:metalloendopeptidase activity"/>
    <property type="evidence" value="ECO:0007669"/>
    <property type="project" value="InterPro"/>
</dbReference>
<dbReference type="STRING" id="104452.A0A0L7LAG9"/>
<dbReference type="InterPro" id="IPR024079">
    <property type="entry name" value="MetalloPept_cat_dom_sf"/>
</dbReference>
<dbReference type="AlphaFoldDB" id="A0A0L7LAG9"/>